<reference evidence="1" key="2">
    <citation type="journal article" date="2022" name="New Phytol.">
        <title>Evolutionary transition to the ectomycorrhizal habit in the genomes of a hyperdiverse lineage of mushroom-forming fungi.</title>
        <authorList>
            <person name="Looney B."/>
            <person name="Miyauchi S."/>
            <person name="Morin E."/>
            <person name="Drula E."/>
            <person name="Courty P.E."/>
            <person name="Kohler A."/>
            <person name="Kuo A."/>
            <person name="LaButti K."/>
            <person name="Pangilinan J."/>
            <person name="Lipzen A."/>
            <person name="Riley R."/>
            <person name="Andreopoulos W."/>
            <person name="He G."/>
            <person name="Johnson J."/>
            <person name="Nolan M."/>
            <person name="Tritt A."/>
            <person name="Barry K.W."/>
            <person name="Grigoriev I.V."/>
            <person name="Nagy L.G."/>
            <person name="Hibbett D."/>
            <person name="Henrissat B."/>
            <person name="Matheny P.B."/>
            <person name="Labbe J."/>
            <person name="Martin F.M."/>
        </authorList>
    </citation>
    <scope>NUCLEOTIDE SEQUENCE</scope>
    <source>
        <strain evidence="1">EC-137</strain>
    </source>
</reference>
<evidence type="ECO:0000313" key="2">
    <source>
        <dbReference type="Proteomes" id="UP000814128"/>
    </source>
</evidence>
<proteinExistence type="predicted"/>
<sequence length="455" mass="49042">MLARHFALLLALLSPSRAQAPSPSPNGTALVGFNGTGVYSSSTTPADLPWYTYNYCNAPHASKAHWTPAGAGARLVYALTVVRHHKRTPDNLIPSERVFNPPVGWTCADIAAFNFASSPPPPISSSSSDGLALQHTLSIPANHPFASLLWNGTCDVGQLTAGGYADARKHGEDWWGVYGALVGRGRESERLWVRTSPEERTMWVARAMLEGMGVRDGVFDVHAQPATIDSLVPDYPCPAADAVRAAFQSVPAWTDHLAQFANLAARLGDILGTRGMNAWESWYDHYFDVFTSRTCGGHQLPCNATTGACVSAADAATVYALGDFEYNYIWNSAQNASTYTSLSYGVLLAELAQNLADVAAGTEPFGARLYVGHDGSMIRLASALGLGDVAPLRWPALGSEIVMEVWQEHTSERFVRVLHDGLVVPPLTRIPLANFVQRVRARVPTDVFAECMGTA</sequence>
<comment type="caution">
    <text evidence="1">The sequence shown here is derived from an EMBL/GenBank/DDBJ whole genome shotgun (WGS) entry which is preliminary data.</text>
</comment>
<gene>
    <name evidence="1" type="ORF">K488DRAFT_49459</name>
</gene>
<organism evidence="1 2">
    <name type="scientific">Vararia minispora EC-137</name>
    <dbReference type="NCBI Taxonomy" id="1314806"/>
    <lineage>
        <taxon>Eukaryota</taxon>
        <taxon>Fungi</taxon>
        <taxon>Dikarya</taxon>
        <taxon>Basidiomycota</taxon>
        <taxon>Agaricomycotina</taxon>
        <taxon>Agaricomycetes</taxon>
        <taxon>Russulales</taxon>
        <taxon>Lachnocladiaceae</taxon>
        <taxon>Vararia</taxon>
    </lineage>
</organism>
<protein>
    <submittedName>
        <fullName evidence="1">Phosphoglycerate mutase-like protein</fullName>
    </submittedName>
</protein>
<evidence type="ECO:0000313" key="1">
    <source>
        <dbReference type="EMBL" id="KAI0032631.1"/>
    </source>
</evidence>
<reference evidence="1" key="1">
    <citation type="submission" date="2021-02" db="EMBL/GenBank/DDBJ databases">
        <authorList>
            <consortium name="DOE Joint Genome Institute"/>
            <person name="Ahrendt S."/>
            <person name="Looney B.P."/>
            <person name="Miyauchi S."/>
            <person name="Morin E."/>
            <person name="Drula E."/>
            <person name="Courty P.E."/>
            <person name="Chicoki N."/>
            <person name="Fauchery L."/>
            <person name="Kohler A."/>
            <person name="Kuo A."/>
            <person name="Labutti K."/>
            <person name="Pangilinan J."/>
            <person name="Lipzen A."/>
            <person name="Riley R."/>
            <person name="Andreopoulos W."/>
            <person name="He G."/>
            <person name="Johnson J."/>
            <person name="Barry K.W."/>
            <person name="Grigoriev I.V."/>
            <person name="Nagy L."/>
            <person name="Hibbett D."/>
            <person name="Henrissat B."/>
            <person name="Matheny P.B."/>
            <person name="Labbe J."/>
            <person name="Martin F."/>
        </authorList>
    </citation>
    <scope>NUCLEOTIDE SEQUENCE</scope>
    <source>
        <strain evidence="1">EC-137</strain>
    </source>
</reference>
<dbReference type="EMBL" id="MU273540">
    <property type="protein sequence ID" value="KAI0032631.1"/>
    <property type="molecule type" value="Genomic_DNA"/>
</dbReference>
<dbReference type="Proteomes" id="UP000814128">
    <property type="component" value="Unassembled WGS sequence"/>
</dbReference>
<keyword evidence="2" id="KW-1185">Reference proteome</keyword>
<name>A0ACB8QMP6_9AGAM</name>
<accession>A0ACB8QMP6</accession>